<dbReference type="CDD" id="cd03801">
    <property type="entry name" value="GT4_PimA-like"/>
    <property type="match status" value="1"/>
</dbReference>
<dbReference type="Gene3D" id="3.40.50.2000">
    <property type="entry name" value="Glycogen Phosphorylase B"/>
    <property type="match status" value="2"/>
</dbReference>
<sequence length="376" mass="44156">MKVFYLTSSAYSDNQINLIHHFPEEYELTYGVIIPSKNSNYTEEELSSYCEQHNIRFLPFKLKYRFRNPLLFLSYYRIIKTIKSTKPDVVLFANFDQLYLNLMLLLLNPKNTIIAMHDVSNHSKTAFDKLVSLSKTILFKNFNRFLTYSKSQSRLLNERYPGKKIYTIPLPLIGFGKPEILTPRKNKNVTFLFFGNIQHYKGLDILLKAVNRLSKRYSNFRLLIAGRCTDWEELYAPLVLNKELVSVNIGFIKNEDIPRYFLSSDYLILPYRDTTQSGPLMIAYHYNTPVIASNAVGFREFFEEQTSGYMFDLEIPNDIDRVLAEAIERTEDDYLELRKRQKEYVNSNYSMEKLVKSYQTMFNETAGKKQELALSL</sequence>
<keyword evidence="4" id="KW-1185">Reference proteome</keyword>
<dbReference type="AlphaFoldDB" id="A0A2U2PBP7"/>
<gene>
    <name evidence="3" type="ORF">DDR33_20470</name>
</gene>
<evidence type="ECO:0000256" key="1">
    <source>
        <dbReference type="ARBA" id="ARBA00022679"/>
    </source>
</evidence>
<dbReference type="EMBL" id="QEAS01000020">
    <property type="protein sequence ID" value="PWG78802.1"/>
    <property type="molecule type" value="Genomic_DNA"/>
</dbReference>
<evidence type="ECO:0000313" key="4">
    <source>
        <dbReference type="Proteomes" id="UP000245647"/>
    </source>
</evidence>
<keyword evidence="1" id="KW-0808">Transferase</keyword>
<evidence type="ECO:0000259" key="2">
    <source>
        <dbReference type="Pfam" id="PF00534"/>
    </source>
</evidence>
<protein>
    <recommendedName>
        <fullName evidence="2">Glycosyl transferase family 1 domain-containing protein</fullName>
    </recommendedName>
</protein>
<dbReference type="Proteomes" id="UP000245647">
    <property type="component" value="Unassembled WGS sequence"/>
</dbReference>
<dbReference type="GO" id="GO:0009103">
    <property type="term" value="P:lipopolysaccharide biosynthetic process"/>
    <property type="evidence" value="ECO:0007669"/>
    <property type="project" value="TreeGrafter"/>
</dbReference>
<dbReference type="PANTHER" id="PTHR46401">
    <property type="entry name" value="GLYCOSYLTRANSFERASE WBBK-RELATED"/>
    <property type="match status" value="1"/>
</dbReference>
<dbReference type="GO" id="GO:0016757">
    <property type="term" value="F:glycosyltransferase activity"/>
    <property type="evidence" value="ECO:0007669"/>
    <property type="project" value="InterPro"/>
</dbReference>
<dbReference type="PANTHER" id="PTHR46401:SF2">
    <property type="entry name" value="GLYCOSYLTRANSFERASE WBBK-RELATED"/>
    <property type="match status" value="1"/>
</dbReference>
<evidence type="ECO:0000313" key="3">
    <source>
        <dbReference type="EMBL" id="PWG78802.1"/>
    </source>
</evidence>
<organism evidence="3 4">
    <name type="scientific">Pararcticibacter amylolyticus</name>
    <dbReference type="NCBI Taxonomy" id="2173175"/>
    <lineage>
        <taxon>Bacteria</taxon>
        <taxon>Pseudomonadati</taxon>
        <taxon>Bacteroidota</taxon>
        <taxon>Sphingobacteriia</taxon>
        <taxon>Sphingobacteriales</taxon>
        <taxon>Sphingobacteriaceae</taxon>
        <taxon>Pararcticibacter</taxon>
    </lineage>
</organism>
<dbReference type="OrthoDB" id="9771846at2"/>
<accession>A0A2U2PBP7</accession>
<dbReference type="RefSeq" id="WP_109417660.1">
    <property type="nucleotide sequence ID" value="NZ_QEAS01000020.1"/>
</dbReference>
<feature type="domain" description="Glycosyl transferase family 1" evidence="2">
    <location>
        <begin position="185"/>
        <end position="344"/>
    </location>
</feature>
<reference evidence="3 4" key="1">
    <citation type="submission" date="2018-04" db="EMBL/GenBank/DDBJ databases">
        <title>Pedobacter chongqingensis sp. nov., isolated from a rottenly hemp rope.</title>
        <authorList>
            <person name="Cai Y."/>
        </authorList>
    </citation>
    <scope>NUCLEOTIDE SEQUENCE [LARGE SCALE GENOMIC DNA]</scope>
    <source>
        <strain evidence="3 4">FJ4-8</strain>
    </source>
</reference>
<comment type="caution">
    <text evidence="3">The sequence shown here is derived from an EMBL/GenBank/DDBJ whole genome shotgun (WGS) entry which is preliminary data.</text>
</comment>
<dbReference type="Pfam" id="PF00534">
    <property type="entry name" value="Glycos_transf_1"/>
    <property type="match status" value="1"/>
</dbReference>
<proteinExistence type="predicted"/>
<dbReference type="SUPFAM" id="SSF53756">
    <property type="entry name" value="UDP-Glycosyltransferase/glycogen phosphorylase"/>
    <property type="match status" value="1"/>
</dbReference>
<name>A0A2U2PBP7_9SPHI</name>
<dbReference type="InterPro" id="IPR001296">
    <property type="entry name" value="Glyco_trans_1"/>
</dbReference>